<accession>A0A1G7KD49</accession>
<dbReference type="SUPFAM" id="SSF54427">
    <property type="entry name" value="NTF2-like"/>
    <property type="match status" value="1"/>
</dbReference>
<evidence type="ECO:0000313" key="3">
    <source>
        <dbReference type="Proteomes" id="UP000199076"/>
    </source>
</evidence>
<dbReference type="Gene3D" id="3.10.450.50">
    <property type="match status" value="1"/>
</dbReference>
<dbReference type="InterPro" id="IPR000391">
    <property type="entry name" value="Rng_hydr_dOase-bsu"/>
</dbReference>
<proteinExistence type="predicted"/>
<dbReference type="InterPro" id="IPR032710">
    <property type="entry name" value="NTF2-like_dom_sf"/>
</dbReference>
<dbReference type="PANTHER" id="PTHR41534">
    <property type="entry name" value="BLR3401 PROTEIN"/>
    <property type="match status" value="1"/>
</dbReference>
<keyword evidence="2" id="KW-0223">Dioxygenase</keyword>
<evidence type="ECO:0000313" key="2">
    <source>
        <dbReference type="EMBL" id="SDF35153.1"/>
    </source>
</evidence>
<keyword evidence="1" id="KW-0560">Oxidoreductase</keyword>
<dbReference type="RefSeq" id="WP_092690704.1">
    <property type="nucleotide sequence ID" value="NZ_FNBK01000005.1"/>
</dbReference>
<evidence type="ECO:0000256" key="1">
    <source>
        <dbReference type="ARBA" id="ARBA00023002"/>
    </source>
</evidence>
<keyword evidence="3" id="KW-1185">Reference proteome</keyword>
<dbReference type="STRING" id="660518.SAMN05216218_105261"/>
<reference evidence="3" key="1">
    <citation type="submission" date="2016-10" db="EMBL/GenBank/DDBJ databases">
        <authorList>
            <person name="Varghese N."/>
            <person name="Submissions S."/>
        </authorList>
    </citation>
    <scope>NUCLEOTIDE SEQUENCE [LARGE SCALE GENOMIC DNA]</scope>
    <source>
        <strain evidence="3">IBRC-M 10760</strain>
    </source>
</reference>
<dbReference type="PANTHER" id="PTHR41534:SF2">
    <property type="entry name" value="3-PHENYLPROPIONATE_CINNAMIC ACID DIOXYGENASE SUBUNIT BETA"/>
    <property type="match status" value="1"/>
</dbReference>
<dbReference type="GO" id="GO:0051213">
    <property type="term" value="F:dioxygenase activity"/>
    <property type="evidence" value="ECO:0007669"/>
    <property type="project" value="UniProtKB-KW"/>
</dbReference>
<dbReference type="EMBL" id="FNBK01000005">
    <property type="protein sequence ID" value="SDF35153.1"/>
    <property type="molecule type" value="Genomic_DNA"/>
</dbReference>
<dbReference type="OrthoDB" id="236062at2157"/>
<protein>
    <submittedName>
        <fullName evidence="2">3-phenylpropionate/cinnamic acid dioxygenase, small subunit</fullName>
    </submittedName>
</protein>
<dbReference type="GO" id="GO:0019380">
    <property type="term" value="P:3-phenylpropionate catabolic process"/>
    <property type="evidence" value="ECO:0007669"/>
    <property type="project" value="TreeGrafter"/>
</dbReference>
<name>A0A1G7KD49_9EURY</name>
<dbReference type="AlphaFoldDB" id="A0A1G7KD49"/>
<sequence>MSTQHSRPAVDSETRHRAESFIYRETDLLDTFALEEWLELLAEDFTISVPVRASRDPGSEQDEFSSRSYYLREGIERIRERVGRLQKEYAWSENPRSRVRHVVGNVRILDAEGDELTVSNNQHVFRSYGDEPDHDLLSAQRHTVLRETADGFRIADRTVYLDHTVLNTKNITLPLL</sequence>
<dbReference type="Proteomes" id="UP000199076">
    <property type="component" value="Unassembled WGS sequence"/>
</dbReference>
<dbReference type="Pfam" id="PF00866">
    <property type="entry name" value="Ring_hydroxyl_B"/>
    <property type="match status" value="1"/>
</dbReference>
<gene>
    <name evidence="2" type="ORF">SAMN05216218_105261</name>
</gene>
<organism evidence="2 3">
    <name type="scientific">Halorientalis regularis</name>
    <dbReference type="NCBI Taxonomy" id="660518"/>
    <lineage>
        <taxon>Archaea</taxon>
        <taxon>Methanobacteriati</taxon>
        <taxon>Methanobacteriota</taxon>
        <taxon>Stenosarchaea group</taxon>
        <taxon>Halobacteria</taxon>
        <taxon>Halobacteriales</taxon>
        <taxon>Haloarculaceae</taxon>
        <taxon>Halorientalis</taxon>
    </lineage>
</organism>